<dbReference type="SUPFAM" id="SSF55486">
    <property type="entry name" value="Metalloproteases ('zincins'), catalytic domain"/>
    <property type="match status" value="1"/>
</dbReference>
<accession>A0AAX4J4C3</accession>
<feature type="signal peptide" evidence="1">
    <location>
        <begin position="1"/>
        <end position="21"/>
    </location>
</feature>
<organism evidence="2 3">
    <name type="scientific">Colletotrichum destructivum</name>
    <dbReference type="NCBI Taxonomy" id="34406"/>
    <lineage>
        <taxon>Eukaryota</taxon>
        <taxon>Fungi</taxon>
        <taxon>Dikarya</taxon>
        <taxon>Ascomycota</taxon>
        <taxon>Pezizomycotina</taxon>
        <taxon>Sordariomycetes</taxon>
        <taxon>Hypocreomycetidae</taxon>
        <taxon>Glomerellales</taxon>
        <taxon>Glomerellaceae</taxon>
        <taxon>Colletotrichum</taxon>
        <taxon>Colletotrichum destructivum species complex</taxon>
    </lineage>
</organism>
<evidence type="ECO:0000256" key="1">
    <source>
        <dbReference type="SAM" id="SignalP"/>
    </source>
</evidence>
<reference evidence="3" key="1">
    <citation type="journal article" date="2023" name="bioRxiv">
        <title>Complete genome of the Medicago anthracnose fungus, Colletotrichum destructivum, reveals a mini-chromosome-like region within a core chromosome.</title>
        <authorList>
            <person name="Lapalu N."/>
            <person name="Simon A."/>
            <person name="Lu A."/>
            <person name="Plaumann P.-L."/>
            <person name="Amselem J."/>
            <person name="Pigne S."/>
            <person name="Auger A."/>
            <person name="Koch C."/>
            <person name="Dallery J.-F."/>
            <person name="O'Connell R.J."/>
        </authorList>
    </citation>
    <scope>NUCLEOTIDE SEQUENCE [LARGE SCALE GENOMIC DNA]</scope>
    <source>
        <strain evidence="3">CBS 520.97</strain>
    </source>
</reference>
<sequence>MRLFLLLQQLLLLVIARQVQSHVTPRTFKIMPGCNAAQTEIILKEIDIAKKAAEFAAEKLTKYPYFHAFQEPTAFDKKELENTGKEVFTRIAAMLDGFHMDNKFTIRCGGEYCGRVRASSAAVTVTKLDGTTDPIVSFCKLFFEPSWSTQDHLERYKKAIGNYPLYTDRWSGRVNMQDVSNSRANVILHELTHTTYVAMPIKKLLGREAEEELFVTDDIVHNAPLCYKLARGYHDKSMKQVEPSDRKKGARKAAENAENWALIASGMYMSKELGVKQIPIKGIADYKWENPRRAAS</sequence>
<name>A0AAX4J4C3_9PEZI</name>
<dbReference type="InterPro" id="IPR024079">
    <property type="entry name" value="MetalloPept_cat_dom_sf"/>
</dbReference>
<keyword evidence="1" id="KW-0732">Signal</keyword>
<protein>
    <submittedName>
        <fullName evidence="2">Metallopeptidase, catalytic domain superfamily</fullName>
    </submittedName>
</protein>
<keyword evidence="3" id="KW-1185">Reference proteome</keyword>
<dbReference type="EMBL" id="CP137315">
    <property type="protein sequence ID" value="WQF90233.1"/>
    <property type="molecule type" value="Genomic_DNA"/>
</dbReference>
<feature type="chain" id="PRO_5043904120" evidence="1">
    <location>
        <begin position="22"/>
        <end position="296"/>
    </location>
</feature>
<dbReference type="Gene3D" id="3.40.390.10">
    <property type="entry name" value="Collagenase (Catalytic Domain)"/>
    <property type="match status" value="1"/>
</dbReference>
<proteinExistence type="predicted"/>
<dbReference type="GeneID" id="87951747"/>
<dbReference type="GO" id="GO:0008237">
    <property type="term" value="F:metallopeptidase activity"/>
    <property type="evidence" value="ECO:0007669"/>
    <property type="project" value="InterPro"/>
</dbReference>
<gene>
    <name evidence="2" type="ORF">CDEST_15247</name>
</gene>
<evidence type="ECO:0000313" key="3">
    <source>
        <dbReference type="Proteomes" id="UP001322277"/>
    </source>
</evidence>
<dbReference type="AlphaFoldDB" id="A0AAX4J4C3"/>
<dbReference type="RefSeq" id="XP_062787454.1">
    <property type="nucleotide sequence ID" value="XM_062931403.1"/>
</dbReference>
<evidence type="ECO:0000313" key="2">
    <source>
        <dbReference type="EMBL" id="WQF90233.1"/>
    </source>
</evidence>
<dbReference type="Proteomes" id="UP001322277">
    <property type="component" value="Chromosome 11"/>
</dbReference>
<dbReference type="KEGG" id="cdet:87951747"/>